<comment type="caution">
    <text evidence="1">The sequence shown here is derived from an EMBL/GenBank/DDBJ whole genome shotgun (WGS) entry which is preliminary data.</text>
</comment>
<protein>
    <submittedName>
        <fullName evidence="1">Uncharacterized protein</fullName>
    </submittedName>
</protein>
<evidence type="ECO:0000313" key="2">
    <source>
        <dbReference type="Proteomes" id="UP001209540"/>
    </source>
</evidence>
<gene>
    <name evidence="1" type="ORF">BDA99DRAFT_534175</name>
</gene>
<dbReference type="Proteomes" id="UP001209540">
    <property type="component" value="Unassembled WGS sequence"/>
</dbReference>
<accession>A0AAD5PH20</accession>
<dbReference type="EMBL" id="JAIXMP010000006">
    <property type="protein sequence ID" value="KAI9271692.1"/>
    <property type="molecule type" value="Genomic_DNA"/>
</dbReference>
<reference evidence="1" key="1">
    <citation type="journal article" date="2022" name="IScience">
        <title>Evolution of zygomycete secretomes and the origins of terrestrial fungal ecologies.</title>
        <authorList>
            <person name="Chang Y."/>
            <person name="Wang Y."/>
            <person name="Mondo S."/>
            <person name="Ahrendt S."/>
            <person name="Andreopoulos W."/>
            <person name="Barry K."/>
            <person name="Beard J."/>
            <person name="Benny G.L."/>
            <person name="Blankenship S."/>
            <person name="Bonito G."/>
            <person name="Cuomo C."/>
            <person name="Desiro A."/>
            <person name="Gervers K.A."/>
            <person name="Hundley H."/>
            <person name="Kuo A."/>
            <person name="LaButti K."/>
            <person name="Lang B.F."/>
            <person name="Lipzen A."/>
            <person name="O'Donnell K."/>
            <person name="Pangilinan J."/>
            <person name="Reynolds N."/>
            <person name="Sandor L."/>
            <person name="Smith M.E."/>
            <person name="Tsang A."/>
            <person name="Grigoriev I.V."/>
            <person name="Stajich J.E."/>
            <person name="Spatafora J.W."/>
        </authorList>
    </citation>
    <scope>NUCLEOTIDE SEQUENCE</scope>
    <source>
        <strain evidence="1">RSA 2281</strain>
    </source>
</reference>
<reference evidence="1" key="2">
    <citation type="submission" date="2023-02" db="EMBL/GenBank/DDBJ databases">
        <authorList>
            <consortium name="DOE Joint Genome Institute"/>
            <person name="Mondo S.J."/>
            <person name="Chang Y."/>
            <person name="Wang Y."/>
            <person name="Ahrendt S."/>
            <person name="Andreopoulos W."/>
            <person name="Barry K."/>
            <person name="Beard J."/>
            <person name="Benny G.L."/>
            <person name="Blankenship S."/>
            <person name="Bonito G."/>
            <person name="Cuomo C."/>
            <person name="Desiro A."/>
            <person name="Gervers K.A."/>
            <person name="Hundley H."/>
            <person name="Kuo A."/>
            <person name="LaButti K."/>
            <person name="Lang B.F."/>
            <person name="Lipzen A."/>
            <person name="O'Donnell K."/>
            <person name="Pangilinan J."/>
            <person name="Reynolds N."/>
            <person name="Sandor L."/>
            <person name="Smith M.W."/>
            <person name="Tsang A."/>
            <person name="Grigoriev I.V."/>
            <person name="Stajich J.E."/>
            <person name="Spatafora J.W."/>
        </authorList>
    </citation>
    <scope>NUCLEOTIDE SEQUENCE</scope>
    <source>
        <strain evidence="1">RSA 2281</strain>
    </source>
</reference>
<proteinExistence type="predicted"/>
<dbReference type="AlphaFoldDB" id="A0AAD5PH20"/>
<name>A0AAD5PH20_9FUNG</name>
<keyword evidence="2" id="KW-1185">Reference proteome</keyword>
<sequence>MNCLLAFQVSFAYSQNLNLDPRNLTEKFVHAGNNGLVSNTKILSCIKFMLQIFSFIFPKLQRQQSTQNNCTVFHRCILRTFITSFSSRLLLLLGVKCAIMIKEQRSRKSSKLLHELNYTKSVWWTKKRVGKVGYPTFCLRGFYRGAYLCTQNFREQILS</sequence>
<organism evidence="1 2">
    <name type="scientific">Phascolomyces articulosus</name>
    <dbReference type="NCBI Taxonomy" id="60185"/>
    <lineage>
        <taxon>Eukaryota</taxon>
        <taxon>Fungi</taxon>
        <taxon>Fungi incertae sedis</taxon>
        <taxon>Mucoromycota</taxon>
        <taxon>Mucoromycotina</taxon>
        <taxon>Mucoromycetes</taxon>
        <taxon>Mucorales</taxon>
        <taxon>Lichtheimiaceae</taxon>
        <taxon>Phascolomyces</taxon>
    </lineage>
</organism>
<evidence type="ECO:0000313" key="1">
    <source>
        <dbReference type="EMBL" id="KAI9271692.1"/>
    </source>
</evidence>